<keyword evidence="3" id="KW-0804">Transcription</keyword>
<reference evidence="5 6" key="1">
    <citation type="submission" date="2024-04" db="EMBL/GenBank/DDBJ databases">
        <title>Complete genome sequence of Nguyenibacter vanlangesis HBCM-1154, a strain capable of nitrogen fixation, IAA production, and phosphorus solubilization isolated from sugarcane soil.</title>
        <authorList>
            <person name="MY HANH P."/>
        </authorList>
    </citation>
    <scope>NUCLEOTIDE SEQUENCE [LARGE SCALE GENOMIC DNA]</scope>
    <source>
        <strain evidence="5 6">HBCM 1154</strain>
    </source>
</reference>
<dbReference type="InterPro" id="IPR009057">
    <property type="entry name" value="Homeodomain-like_sf"/>
</dbReference>
<dbReference type="PROSITE" id="PS01124">
    <property type="entry name" value="HTH_ARAC_FAMILY_2"/>
    <property type="match status" value="1"/>
</dbReference>
<evidence type="ECO:0000256" key="1">
    <source>
        <dbReference type="ARBA" id="ARBA00023015"/>
    </source>
</evidence>
<evidence type="ECO:0000259" key="4">
    <source>
        <dbReference type="PROSITE" id="PS01124"/>
    </source>
</evidence>
<protein>
    <submittedName>
        <fullName evidence="5">AraC family transcriptional regulator</fullName>
    </submittedName>
</protein>
<sequence>MTIEEKMYAGVERNKRQYGDAIARSFGLPAQQKLITRSLKTTQIAISRLSIGVEQLGMSAQIPVEDTFVLAMYLTDLEYHELWSGNRPLYRQGYRKDSIRIVNLIDAFSALVTAPHEALTFYIPRQSLDEIADEAGTKRVSTITFTPGIIDPAIVHLSRILLLALARPQEVNTLFLDHVTLALCNHLVEHYGDHAPTLRWNKGGLSTQQLAKAEAYMTENIADNISLSEVASHCGLTRAHFARAFKVSTGTSAHQWLLDQRISRAEALLLSSEEPISHIAVATGFADQSHLTRVFSRKKGISPGAWRWRHRA</sequence>
<dbReference type="Gene3D" id="1.10.10.60">
    <property type="entry name" value="Homeodomain-like"/>
    <property type="match status" value="2"/>
</dbReference>
<dbReference type="PANTHER" id="PTHR46796:SF14">
    <property type="entry name" value="TRANSCRIPTIONAL REGULATORY PROTEIN"/>
    <property type="match status" value="1"/>
</dbReference>
<organism evidence="5 6">
    <name type="scientific">Nguyenibacter vanlangensis</name>
    <dbReference type="NCBI Taxonomy" id="1216886"/>
    <lineage>
        <taxon>Bacteria</taxon>
        <taxon>Pseudomonadati</taxon>
        <taxon>Pseudomonadota</taxon>
        <taxon>Alphaproteobacteria</taxon>
        <taxon>Acetobacterales</taxon>
        <taxon>Acetobacteraceae</taxon>
        <taxon>Nguyenibacter</taxon>
    </lineage>
</organism>
<keyword evidence="6" id="KW-1185">Reference proteome</keyword>
<gene>
    <name evidence="5" type="ORF">AAC691_08135</name>
</gene>
<evidence type="ECO:0000313" key="6">
    <source>
        <dbReference type="Proteomes" id="UP001449795"/>
    </source>
</evidence>
<keyword evidence="1" id="KW-0805">Transcription regulation</keyword>
<evidence type="ECO:0000313" key="5">
    <source>
        <dbReference type="EMBL" id="XAE44387.1"/>
    </source>
</evidence>
<dbReference type="SUPFAM" id="SSF46689">
    <property type="entry name" value="Homeodomain-like"/>
    <property type="match status" value="2"/>
</dbReference>
<feature type="domain" description="HTH araC/xylS-type" evidence="4">
    <location>
        <begin position="211"/>
        <end position="309"/>
    </location>
</feature>
<evidence type="ECO:0000256" key="3">
    <source>
        <dbReference type="ARBA" id="ARBA00023163"/>
    </source>
</evidence>
<accession>A0ABZ3D9E4</accession>
<dbReference type="Proteomes" id="UP001449795">
    <property type="component" value="Chromosome"/>
</dbReference>
<dbReference type="EMBL" id="CP152276">
    <property type="protein sequence ID" value="XAE44387.1"/>
    <property type="molecule type" value="Genomic_DNA"/>
</dbReference>
<keyword evidence="2" id="KW-0238">DNA-binding</keyword>
<dbReference type="Pfam" id="PF12833">
    <property type="entry name" value="HTH_18"/>
    <property type="match status" value="1"/>
</dbReference>
<dbReference type="RefSeq" id="WP_323992135.1">
    <property type="nucleotide sequence ID" value="NZ_CP152276.1"/>
</dbReference>
<name>A0ABZ3D9E4_9PROT</name>
<proteinExistence type="predicted"/>
<dbReference type="PANTHER" id="PTHR46796">
    <property type="entry name" value="HTH-TYPE TRANSCRIPTIONAL ACTIVATOR RHAS-RELATED"/>
    <property type="match status" value="1"/>
</dbReference>
<dbReference type="SMART" id="SM00342">
    <property type="entry name" value="HTH_ARAC"/>
    <property type="match status" value="1"/>
</dbReference>
<evidence type="ECO:0000256" key="2">
    <source>
        <dbReference type="ARBA" id="ARBA00023125"/>
    </source>
</evidence>
<dbReference type="InterPro" id="IPR018060">
    <property type="entry name" value="HTH_AraC"/>
</dbReference>
<dbReference type="InterPro" id="IPR050204">
    <property type="entry name" value="AraC_XylS_family_regulators"/>
</dbReference>